<dbReference type="EMBL" id="JAPDDS010000004">
    <property type="protein sequence ID" value="MCW1884975.1"/>
    <property type="molecule type" value="Genomic_DNA"/>
</dbReference>
<dbReference type="InterPro" id="IPR036249">
    <property type="entry name" value="Thioredoxin-like_sf"/>
</dbReference>
<dbReference type="SUPFAM" id="SSF52833">
    <property type="entry name" value="Thioredoxin-like"/>
    <property type="match status" value="1"/>
</dbReference>
<proteinExistence type="predicted"/>
<evidence type="ECO:0000313" key="2">
    <source>
        <dbReference type="Proteomes" id="UP001207930"/>
    </source>
</evidence>
<evidence type="ECO:0000313" key="1">
    <source>
        <dbReference type="EMBL" id="MCW1884975.1"/>
    </source>
</evidence>
<keyword evidence="2" id="KW-1185">Reference proteome</keyword>
<organism evidence="1 2">
    <name type="scientific">Luteolibacter flavescens</name>
    <dbReference type="NCBI Taxonomy" id="1859460"/>
    <lineage>
        <taxon>Bacteria</taxon>
        <taxon>Pseudomonadati</taxon>
        <taxon>Verrucomicrobiota</taxon>
        <taxon>Verrucomicrobiia</taxon>
        <taxon>Verrucomicrobiales</taxon>
        <taxon>Verrucomicrobiaceae</taxon>
        <taxon>Luteolibacter</taxon>
    </lineage>
</organism>
<gene>
    <name evidence="1" type="ORF">OKA04_09575</name>
</gene>
<reference evidence="1 2" key="1">
    <citation type="submission" date="2022-10" db="EMBL/GenBank/DDBJ databases">
        <title>Luteolibacter flavescens strain MCCC 1K03193, whole genome shotgun sequencing project.</title>
        <authorList>
            <person name="Zhao G."/>
            <person name="Shen L."/>
        </authorList>
    </citation>
    <scope>NUCLEOTIDE SEQUENCE [LARGE SCALE GENOMIC DNA]</scope>
    <source>
        <strain evidence="1 2">MCCC 1K03193</strain>
    </source>
</reference>
<accession>A0ABT3FN26</accession>
<name>A0ABT3FN26_9BACT</name>
<comment type="caution">
    <text evidence="1">The sequence shown here is derived from an EMBL/GenBank/DDBJ whole genome shotgun (WGS) entry which is preliminary data.</text>
</comment>
<dbReference type="PROSITE" id="PS51257">
    <property type="entry name" value="PROKAR_LIPOPROTEIN"/>
    <property type="match status" value="1"/>
</dbReference>
<protein>
    <submittedName>
        <fullName evidence="1">Thioredoxin family protein</fullName>
    </submittedName>
</protein>
<dbReference type="Gene3D" id="3.40.30.10">
    <property type="entry name" value="Glutaredoxin"/>
    <property type="match status" value="1"/>
</dbReference>
<dbReference type="Proteomes" id="UP001207930">
    <property type="component" value="Unassembled WGS sequence"/>
</dbReference>
<dbReference type="Pfam" id="PF13899">
    <property type="entry name" value="Thioredoxin_7"/>
    <property type="match status" value="1"/>
</dbReference>
<sequence>MKRSLLISALFMSWLSGCDRPESAIQQGRMQEERVPRPPLEPPEFWLPLDRTLADHVAAHPGRPILVTVGAKWSSTSTMSWRILFSDDATEVLRSSGFVCLTGDITEDDKVGRKVIESLGRVSVPVVALYDPLEGEWEMKPDVFTAADVREWVSSYHEKTAARGELRGGSVGGR</sequence>